<sequence>MAVPLPLYPAVRPPEPEDGGLLRDHLFRLQPQVSELCFANLFLFRHAHHYTLSLLDDSVIVFGRDYDGTACFLPPLCGNRGAAARKLLDAGHQLYGADEAFLAEHLTGRGYSLVEDRDNDDYLYLKSDLATLSGARFRTKRNRIQHFTSRHRYVVEPFSSTHVTASLHLLDNWFRHHDNDGTRSLQPELAASREGLERAEELGLFGVVVRLDDGIAAFALGERLNDTTAVCLFEKADPAMDGASQLVNREFCRLLPPECSHVNREQDLGKPGLREAKRSYHPVAMVRKFRVFPRSPAS</sequence>
<feature type="domain" description="Phosphatidylglycerol lysyltransferase C-terminal" evidence="1">
    <location>
        <begin position="28"/>
        <end position="291"/>
    </location>
</feature>
<dbReference type="InterPro" id="IPR024320">
    <property type="entry name" value="LPG_synthase_C"/>
</dbReference>
<dbReference type="Gene3D" id="3.40.630.30">
    <property type="match status" value="1"/>
</dbReference>
<evidence type="ECO:0000313" key="3">
    <source>
        <dbReference type="Proteomes" id="UP001295463"/>
    </source>
</evidence>
<evidence type="ECO:0000313" key="2">
    <source>
        <dbReference type="EMBL" id="CAH2031340.1"/>
    </source>
</evidence>
<keyword evidence="3" id="KW-1185">Reference proteome</keyword>
<name>A0ABM9DAE2_9BACT</name>
<proteinExistence type="predicted"/>
<dbReference type="PANTHER" id="PTHR41373">
    <property type="entry name" value="DUF2156 DOMAIN-CONTAINING PROTEIN"/>
    <property type="match status" value="1"/>
</dbReference>
<organism evidence="2 3">
    <name type="scientific">Trichlorobacter ammonificans</name>
    <dbReference type="NCBI Taxonomy" id="2916410"/>
    <lineage>
        <taxon>Bacteria</taxon>
        <taxon>Pseudomonadati</taxon>
        <taxon>Thermodesulfobacteriota</taxon>
        <taxon>Desulfuromonadia</taxon>
        <taxon>Geobacterales</taxon>
        <taxon>Geobacteraceae</taxon>
        <taxon>Trichlorobacter</taxon>
    </lineage>
</organism>
<dbReference type="Proteomes" id="UP001295463">
    <property type="component" value="Chromosome"/>
</dbReference>
<gene>
    <name evidence="2" type="ORF">GEAMG1_1510</name>
</gene>
<reference evidence="2 3" key="1">
    <citation type="submission" date="2022-03" db="EMBL/GenBank/DDBJ databases">
        <authorList>
            <person name="Koch H."/>
        </authorList>
    </citation>
    <scope>NUCLEOTIDE SEQUENCE [LARGE SCALE GENOMIC DNA]</scope>
    <source>
        <strain evidence="2 3">G1</strain>
    </source>
</reference>
<dbReference type="InterPro" id="IPR016181">
    <property type="entry name" value="Acyl_CoA_acyltransferase"/>
</dbReference>
<dbReference type="PIRSF" id="PIRSF018688">
    <property type="entry name" value="UCP018688"/>
    <property type="match status" value="1"/>
</dbReference>
<dbReference type="Pfam" id="PF09924">
    <property type="entry name" value="LPG_synthase_C"/>
    <property type="match status" value="1"/>
</dbReference>
<dbReference type="SUPFAM" id="SSF55729">
    <property type="entry name" value="Acyl-CoA N-acyltransferases (Nat)"/>
    <property type="match status" value="2"/>
</dbReference>
<dbReference type="EMBL" id="OW150024">
    <property type="protein sequence ID" value="CAH2031340.1"/>
    <property type="molecule type" value="Genomic_DNA"/>
</dbReference>
<dbReference type="RefSeq" id="WP_305732169.1">
    <property type="nucleotide sequence ID" value="NZ_OW150024.1"/>
</dbReference>
<protein>
    <recommendedName>
        <fullName evidence="1">Phosphatidylglycerol lysyltransferase C-terminal domain-containing protein</fullName>
    </recommendedName>
</protein>
<evidence type="ECO:0000259" key="1">
    <source>
        <dbReference type="Pfam" id="PF09924"/>
    </source>
</evidence>
<dbReference type="InterPro" id="IPR016732">
    <property type="entry name" value="UCP018688"/>
</dbReference>
<accession>A0ABM9DAE2</accession>
<dbReference type="PANTHER" id="PTHR41373:SF1">
    <property type="entry name" value="PHOSPHATIDYLGLYCEROL LYSYLTRANSFERASE C-TERMINAL DOMAIN-CONTAINING PROTEIN"/>
    <property type="match status" value="1"/>
</dbReference>